<name>A0A2W1LB48_9BACL</name>
<dbReference type="RefSeq" id="WP_111146694.1">
    <property type="nucleotide sequence ID" value="NZ_QKRB01000043.1"/>
</dbReference>
<protein>
    <submittedName>
        <fullName evidence="1">Uncharacterized protein</fullName>
    </submittedName>
</protein>
<organism evidence="1 2">
    <name type="scientific">Paenibacillus sambharensis</name>
    <dbReference type="NCBI Taxonomy" id="1803190"/>
    <lineage>
        <taxon>Bacteria</taxon>
        <taxon>Bacillati</taxon>
        <taxon>Bacillota</taxon>
        <taxon>Bacilli</taxon>
        <taxon>Bacillales</taxon>
        <taxon>Paenibacillaceae</taxon>
        <taxon>Paenibacillus</taxon>
    </lineage>
</organism>
<dbReference type="EMBL" id="QKRB01000043">
    <property type="protein sequence ID" value="PZD95949.1"/>
    <property type="molecule type" value="Genomic_DNA"/>
</dbReference>
<dbReference type="Proteomes" id="UP000249522">
    <property type="component" value="Unassembled WGS sequence"/>
</dbReference>
<comment type="caution">
    <text evidence="1">The sequence shown here is derived from an EMBL/GenBank/DDBJ whole genome shotgun (WGS) entry which is preliminary data.</text>
</comment>
<dbReference type="OrthoDB" id="2991087at2"/>
<evidence type="ECO:0000313" key="1">
    <source>
        <dbReference type="EMBL" id="PZD95949.1"/>
    </source>
</evidence>
<reference evidence="1 2" key="1">
    <citation type="submission" date="2018-06" db="EMBL/GenBank/DDBJ databases">
        <title>Paenibacillus imtechensis sp. nov.</title>
        <authorList>
            <person name="Pinnaka A.K."/>
            <person name="Singh H."/>
            <person name="Kaur M."/>
        </authorList>
    </citation>
    <scope>NUCLEOTIDE SEQUENCE [LARGE SCALE GENOMIC DNA]</scope>
    <source>
        <strain evidence="1 2">SMB1</strain>
    </source>
</reference>
<gene>
    <name evidence="1" type="ORF">DNH61_10970</name>
</gene>
<dbReference type="AlphaFoldDB" id="A0A2W1LB48"/>
<keyword evidence="2" id="KW-1185">Reference proteome</keyword>
<sequence length="64" mass="7443">MDMETVTLSRIVEKLVPELVPFLTERELNMNIVLRDGLSVLEPEDAVEIVQHSIYEIQRQVLLH</sequence>
<accession>A0A2W1LB48</accession>
<proteinExistence type="predicted"/>
<evidence type="ECO:0000313" key="2">
    <source>
        <dbReference type="Proteomes" id="UP000249522"/>
    </source>
</evidence>